<dbReference type="PIRSF" id="PIRSF006060">
    <property type="entry name" value="AA_transporter"/>
    <property type="match status" value="1"/>
</dbReference>
<evidence type="ECO:0000313" key="7">
    <source>
        <dbReference type="EMBL" id="RUP44203.1"/>
    </source>
</evidence>
<dbReference type="InterPro" id="IPR050524">
    <property type="entry name" value="APC_YAT"/>
</dbReference>
<dbReference type="Pfam" id="PF00324">
    <property type="entry name" value="AA_permease"/>
    <property type="match status" value="1"/>
</dbReference>
<dbReference type="PANTHER" id="PTHR43341">
    <property type="entry name" value="AMINO ACID PERMEASE"/>
    <property type="match status" value="1"/>
</dbReference>
<dbReference type="PROSITE" id="PS00218">
    <property type="entry name" value="AMINO_ACID_PERMEASE_1"/>
    <property type="match status" value="1"/>
</dbReference>
<gene>
    <name evidence="7" type="ORF">BC936DRAFT_149791</name>
</gene>
<evidence type="ECO:0000256" key="6">
    <source>
        <dbReference type="ARBA" id="ARBA00023136"/>
    </source>
</evidence>
<evidence type="ECO:0000256" key="3">
    <source>
        <dbReference type="ARBA" id="ARBA00022692"/>
    </source>
</evidence>
<dbReference type="InterPro" id="IPR004841">
    <property type="entry name" value="AA-permease/SLC12A_dom"/>
</dbReference>
<evidence type="ECO:0000256" key="4">
    <source>
        <dbReference type="ARBA" id="ARBA00022970"/>
    </source>
</evidence>
<dbReference type="Gene3D" id="1.20.1740.10">
    <property type="entry name" value="Amino acid/polyamine transporter I"/>
    <property type="match status" value="1"/>
</dbReference>
<dbReference type="PANTHER" id="PTHR43341:SF1">
    <property type="entry name" value="GENERAL AMINO-ACID PERMEASE GAP1"/>
    <property type="match status" value="1"/>
</dbReference>
<sequence>MMRPYESNTPDVGGTYVVEEHREKNEITLEDAAPPKLNRALKARHITMISIGGTIGTGLFVASGSSIATAGPAGALVAYMCIGIMVYFMMSSLGEMATYLPISGSFNSYAGRFIDPALGFALGWNYWYSWAVTVAVELAAAGIVVQYWLPDINPIVWSAVCLVIMLSFNLFSVRGYGEAEYWFALIKVITVIVFIIIGITVVCGGLGGEYISTKTFNYGGFQGGFLGVLSVFLVAGFSFQGTELVGVTAGESENPRKNVPAAIKQVFWRILLFYVLAIFVIGLVIPYDDPNLLNATINSIAISPFTLVFLKAGLQPAAHIMNAIIITTVLSAGNSGLYASSRVLYNLALEGQAPAIFKKMTKGGIPIYSLLATTFIGALAFLASLVGNGVIYTWLLNLSGLTGFIAWCGVSASHYRFRKAYVAQGRSLDDLPYRAKLYPFGPIFALSLGIIICLLQGLNNFMANPVDVPTAIASYIGIPLFAIFYGVYKIVKGTKLIPLLEVDLDSGREEIVLHQALFDHEDAAGSSKDVVAWNPLTWKHALQREKK</sequence>
<keyword evidence="2" id="KW-0813">Transport</keyword>
<dbReference type="Proteomes" id="UP000268093">
    <property type="component" value="Unassembled WGS sequence"/>
</dbReference>
<protein>
    <submittedName>
        <fullName evidence="7">Uncharacterized protein</fullName>
    </submittedName>
</protein>
<dbReference type="OrthoDB" id="3900342at2759"/>
<proteinExistence type="predicted"/>
<dbReference type="GO" id="GO:0015171">
    <property type="term" value="F:amino acid transmembrane transporter activity"/>
    <property type="evidence" value="ECO:0007669"/>
    <property type="project" value="TreeGrafter"/>
</dbReference>
<evidence type="ECO:0000256" key="5">
    <source>
        <dbReference type="ARBA" id="ARBA00022989"/>
    </source>
</evidence>
<comment type="caution">
    <text evidence="7">The sequence shown here is derived from an EMBL/GenBank/DDBJ whole genome shotgun (WGS) entry which is preliminary data.</text>
</comment>
<reference evidence="7 8" key="1">
    <citation type="journal article" date="2018" name="New Phytol.">
        <title>Phylogenomics of Endogonaceae and evolution of mycorrhizas within Mucoromycota.</title>
        <authorList>
            <person name="Chang Y."/>
            <person name="Desiro A."/>
            <person name="Na H."/>
            <person name="Sandor L."/>
            <person name="Lipzen A."/>
            <person name="Clum A."/>
            <person name="Barry K."/>
            <person name="Grigoriev I.V."/>
            <person name="Martin F.M."/>
            <person name="Stajich J.E."/>
            <person name="Smith M.E."/>
            <person name="Bonito G."/>
            <person name="Spatafora J.W."/>
        </authorList>
    </citation>
    <scope>NUCLEOTIDE SEQUENCE [LARGE SCALE GENOMIC DNA]</scope>
    <source>
        <strain evidence="7 8">GMNB39</strain>
    </source>
</reference>
<evidence type="ECO:0000256" key="2">
    <source>
        <dbReference type="ARBA" id="ARBA00022448"/>
    </source>
</evidence>
<keyword evidence="3" id="KW-0812">Transmembrane</keyword>
<keyword evidence="8" id="KW-1185">Reference proteome</keyword>
<keyword evidence="6" id="KW-0472">Membrane</keyword>
<dbReference type="EMBL" id="RBNI01009363">
    <property type="protein sequence ID" value="RUP44203.1"/>
    <property type="molecule type" value="Genomic_DNA"/>
</dbReference>
<keyword evidence="5" id="KW-1133">Transmembrane helix</keyword>
<dbReference type="FunFam" id="1.20.1740.10:FF:000001">
    <property type="entry name" value="Amino acid permease"/>
    <property type="match status" value="1"/>
</dbReference>
<evidence type="ECO:0000313" key="8">
    <source>
        <dbReference type="Proteomes" id="UP000268093"/>
    </source>
</evidence>
<keyword evidence="4" id="KW-0029">Amino-acid transport</keyword>
<dbReference type="AlphaFoldDB" id="A0A433D029"/>
<comment type="subcellular location">
    <subcellularLocation>
        <location evidence="1">Membrane</location>
        <topology evidence="1">Multi-pass membrane protein</topology>
    </subcellularLocation>
</comment>
<evidence type="ECO:0000256" key="1">
    <source>
        <dbReference type="ARBA" id="ARBA00004141"/>
    </source>
</evidence>
<dbReference type="GO" id="GO:0016020">
    <property type="term" value="C:membrane"/>
    <property type="evidence" value="ECO:0007669"/>
    <property type="project" value="UniProtKB-SubCell"/>
</dbReference>
<organism evidence="7 8">
    <name type="scientific">Jimgerdemannia flammicorona</name>
    <dbReference type="NCBI Taxonomy" id="994334"/>
    <lineage>
        <taxon>Eukaryota</taxon>
        <taxon>Fungi</taxon>
        <taxon>Fungi incertae sedis</taxon>
        <taxon>Mucoromycota</taxon>
        <taxon>Mucoromycotina</taxon>
        <taxon>Endogonomycetes</taxon>
        <taxon>Endogonales</taxon>
        <taxon>Endogonaceae</taxon>
        <taxon>Jimgerdemannia</taxon>
    </lineage>
</organism>
<dbReference type="InterPro" id="IPR004840">
    <property type="entry name" value="Amino_acid_permease_CS"/>
</dbReference>
<accession>A0A433D029</accession>
<name>A0A433D029_9FUNG</name>